<dbReference type="Pfam" id="PF00395">
    <property type="entry name" value="SLH"/>
    <property type="match status" value="3"/>
</dbReference>
<evidence type="ECO:0000259" key="2">
    <source>
        <dbReference type="PROSITE" id="PS51272"/>
    </source>
</evidence>
<proteinExistence type="predicted"/>
<evidence type="ECO:0000313" key="4">
    <source>
        <dbReference type="Proteomes" id="UP000267798"/>
    </source>
</evidence>
<accession>A0A3A6PD19</accession>
<dbReference type="InterPro" id="IPR011493">
    <property type="entry name" value="GLUG"/>
</dbReference>
<evidence type="ECO:0000256" key="1">
    <source>
        <dbReference type="ARBA" id="ARBA00004196"/>
    </source>
</evidence>
<dbReference type="Gene3D" id="2.160.20.110">
    <property type="match status" value="1"/>
</dbReference>
<dbReference type="GO" id="GO:0030313">
    <property type="term" value="C:cell envelope"/>
    <property type="evidence" value="ECO:0007669"/>
    <property type="project" value="UniProtKB-SubCell"/>
</dbReference>
<feature type="domain" description="SLH" evidence="2">
    <location>
        <begin position="1115"/>
        <end position="1178"/>
    </location>
</feature>
<comment type="caution">
    <text evidence="3">The sequence shown here is derived from an EMBL/GenBank/DDBJ whole genome shotgun (WGS) entry which is preliminary data.</text>
</comment>
<keyword evidence="4" id="KW-1185">Reference proteome</keyword>
<dbReference type="PROSITE" id="PS51272">
    <property type="entry name" value="SLH"/>
    <property type="match status" value="3"/>
</dbReference>
<dbReference type="InterPro" id="IPR013378">
    <property type="entry name" value="InlB-like_B-rpt"/>
</dbReference>
<dbReference type="InterPro" id="IPR051465">
    <property type="entry name" value="Cell_Envelope_Struct_Comp"/>
</dbReference>
<dbReference type="PANTHER" id="PTHR43308">
    <property type="entry name" value="OUTER MEMBRANE PROTEIN ALPHA-RELATED"/>
    <property type="match status" value="1"/>
</dbReference>
<evidence type="ECO:0000313" key="3">
    <source>
        <dbReference type="EMBL" id="RJX37920.1"/>
    </source>
</evidence>
<dbReference type="Pfam" id="PF09479">
    <property type="entry name" value="Flg_new"/>
    <property type="match status" value="1"/>
</dbReference>
<name>A0A3A6PD19_9BACL</name>
<organism evidence="3 4">
    <name type="scientific">Paenibacillus pinisoli</name>
    <dbReference type="NCBI Taxonomy" id="1276110"/>
    <lineage>
        <taxon>Bacteria</taxon>
        <taxon>Bacillati</taxon>
        <taxon>Bacillota</taxon>
        <taxon>Bacilli</taxon>
        <taxon>Bacillales</taxon>
        <taxon>Paenibacillaceae</taxon>
        <taxon>Paenibacillus</taxon>
    </lineage>
</organism>
<sequence length="1297" mass="135498">MRRSKMKIMVILLTAAMLWNGIIGGSLGSGKAFAANEFSGSGTSSSPYLIGTADQLNQIRGSYLNRNLYFKLTNPIDLKTSSYKDNWTPIGDRSNAPFRGNFDGNGFVISGLTIDMLSNNLGLFGNTSIESVIHNVKLEDVNVTGLKSVGGLVGANRGKITNSSVTGQVKGTDYIGGLVGHNGVTVFNANAIIEHSFAVVDVKGAYGTGGLTGSSTGTITSSYATGNVEGDYAVGGLAGENDGSISYSYATGELLDGQSVGGLVGSNVGAITSSFATGRVNGTYSTGGLTGYNYGTISKSYSTGDVYGEQHVGGLVSNLEIAGSISDSFTTGNVSGSYFVGGLIGYDYANSTGAYTNSYASGNVSGIAYVGDLSSWNLGNNVGSLYLDASMKGPVAGWDFVNLWAVDPLRNNGYPYLKDFLFQLQYDGNGNTGGTVPSDATSYFPGETASVYAGPIDLTRTGYTFSGWNTQPNGHGNSYSGSFQIMPYTTLYAQWDAQSSAATLTSGIGIVSVGGTANETITHIPYGTSLAAFKQEIRPATNATFEIYDADGTTVATTLTSGKKVIVTAADGMTKVTYTVTVIANNEKDITAFSFAEQTGAATISRASHTVVVEVTGDTDVTSLKAVFTLSDGAAASVGSVVQVSETTANDFTNAVTYMVTAEDGSTQNWTVTVTKSSEKDITAFAVIGVTQTKAAVINTMDQTVYVEVAYGTSLSSLSNLKAMFSLSPGATAQIGNVVQVSGATANDMRTPVPYIVTAADGSSQEWIVSVYIEPSSAKDITAFSFASQTKPATINAAARTVDIEVSSGTNVANLVAAFTLSLSSTARVNGLSQRSGITSNNFTNPVMYVVKAADGSTQSWTVTVSVQTVLSSDATLTSAIGTVSLGGTANETIKNIPYGTTLAVLKAAITPAVNATFEVYESDGVTAATTLVTGAKVIVTAEDRTTMVTYTVTVNSAPPSGGGGPIIPTDTKVSSTDGRLTIPTGYTGEMSLDNAIIVTVPADAADKELIITIERVTDTVKLLANNEVLVTAIYDVIKNIPEDLHRAATVTFTFDPASLKSNQRAAIFSYDETKKRWIEITGGQINGNHISVKVNHFTKFAVLAVSQSTDVPADPTVKWSDIAGHWAESSIMQAWRNGIVAGYPDGTFKPNHPVTREEFTVMLIKALKSQEATGEAAVLAFTDAAKIGTWAKNEIAQALQSGYITGYEDGTFRPDAPITRAEMAVMVARALGLPLQANVSTEYADDRDVPVWAKASVTAMKKSGYMGGKGLNQFDPNVMTTRAEAVSVLLKVLNTM</sequence>
<dbReference type="Gene3D" id="2.60.40.2340">
    <property type="match status" value="3"/>
</dbReference>
<dbReference type="EMBL" id="QXQB01000004">
    <property type="protein sequence ID" value="RJX37920.1"/>
    <property type="molecule type" value="Genomic_DNA"/>
</dbReference>
<dbReference type="Pfam" id="PF07581">
    <property type="entry name" value="Glug"/>
    <property type="match status" value="2"/>
</dbReference>
<protein>
    <recommendedName>
        <fullName evidence="2">SLH domain-containing protein</fullName>
    </recommendedName>
</protein>
<dbReference type="Gene3D" id="2.60.220.30">
    <property type="match status" value="1"/>
</dbReference>
<dbReference type="Gene3D" id="2.60.40.4270">
    <property type="entry name" value="Listeria-Bacteroides repeat domain"/>
    <property type="match status" value="1"/>
</dbReference>
<dbReference type="OrthoDB" id="7012117at2"/>
<comment type="subcellular location">
    <subcellularLocation>
        <location evidence="1">Cell envelope</location>
    </subcellularLocation>
</comment>
<feature type="domain" description="SLH" evidence="2">
    <location>
        <begin position="1243"/>
        <end position="1297"/>
    </location>
</feature>
<dbReference type="InterPro" id="IPR001119">
    <property type="entry name" value="SLH_dom"/>
</dbReference>
<dbReference type="RefSeq" id="WP_120112691.1">
    <property type="nucleotide sequence ID" value="NZ_QXQB01000004.1"/>
</dbReference>
<feature type="domain" description="SLH" evidence="2">
    <location>
        <begin position="1179"/>
        <end position="1242"/>
    </location>
</feature>
<reference evidence="3 4" key="1">
    <citation type="submission" date="2018-09" db="EMBL/GenBank/DDBJ databases">
        <title>Paenibacillus aracenensis nov. sp. isolated from a cave in southern Spain.</title>
        <authorList>
            <person name="Jurado V."/>
            <person name="Gutierrez-Patricio S."/>
            <person name="Gonzalez-Pimentel J.L."/>
            <person name="Miller A.Z."/>
            <person name="Laiz L."/>
            <person name="Saiz-Jimenez C."/>
        </authorList>
    </citation>
    <scope>NUCLEOTIDE SEQUENCE [LARGE SCALE GENOMIC DNA]</scope>
    <source>
        <strain evidence="3 4">JCM 19203</strain>
    </source>
</reference>
<dbReference type="Proteomes" id="UP000267798">
    <property type="component" value="Unassembled WGS sequence"/>
</dbReference>
<dbReference type="PANTHER" id="PTHR43308:SF5">
    <property type="entry name" value="S-LAYER PROTEIN _ PEPTIDOGLYCAN ENDO-BETA-N-ACETYLGLUCOSAMINIDASE"/>
    <property type="match status" value="1"/>
</dbReference>
<dbReference type="InterPro" id="IPR042229">
    <property type="entry name" value="Listeria/Bacterioides_rpt_sf"/>
</dbReference>
<gene>
    <name evidence="3" type="ORF">D3P09_17705</name>
</gene>